<name>A0A327YMG5_9FLAO</name>
<keyword evidence="1" id="KW-0812">Transmembrane</keyword>
<dbReference type="AlphaFoldDB" id="A0A327YMG5"/>
<feature type="transmembrane region" description="Helical" evidence="1">
    <location>
        <begin position="17"/>
        <end position="36"/>
    </location>
</feature>
<evidence type="ECO:0000313" key="3">
    <source>
        <dbReference type="Proteomes" id="UP000249620"/>
    </source>
</evidence>
<keyword evidence="1" id="KW-1133">Transmembrane helix</keyword>
<proteinExistence type="predicted"/>
<dbReference type="Proteomes" id="UP000249620">
    <property type="component" value="Unassembled WGS sequence"/>
</dbReference>
<reference evidence="2 3" key="1">
    <citation type="submission" date="2018-06" db="EMBL/GenBank/DDBJ databases">
        <title>Genomic Encyclopedia of Type Strains, Phase III (KMG-III): the genomes of soil and plant-associated and newly described type strains.</title>
        <authorList>
            <person name="Whitman W."/>
        </authorList>
    </citation>
    <scope>NUCLEOTIDE SEQUENCE [LARGE SCALE GENOMIC DNA]</scope>
    <source>
        <strain evidence="2 3">CGMCC 1.12398</strain>
    </source>
</reference>
<keyword evidence="1" id="KW-0472">Membrane</keyword>
<evidence type="ECO:0000313" key="2">
    <source>
        <dbReference type="EMBL" id="RAK21682.1"/>
    </source>
</evidence>
<keyword evidence="3" id="KW-1185">Reference proteome</keyword>
<evidence type="ECO:0000256" key="1">
    <source>
        <dbReference type="SAM" id="Phobius"/>
    </source>
</evidence>
<accession>A0A327YMG5</accession>
<dbReference type="EMBL" id="QLMI01000005">
    <property type="protein sequence ID" value="RAK21682.1"/>
    <property type="molecule type" value="Genomic_DNA"/>
</dbReference>
<protein>
    <submittedName>
        <fullName evidence="2">Uncharacterized protein</fullName>
    </submittedName>
</protein>
<sequence>MIYWTISSLTDESQLTFFKELILGCVVITIFILFLLKLTSFLRKKPIIGKFDGYLELYSDKIIAGNKTFLIDSIKKIEINAGDYNGQLEISGYVDPDGSVKNGTTNFIEIILHNNEKFKYNFQQDFEHNILNIKDTLIEYSKQGKLHFLNLIDILNITDYKEIQEFKKNFIQ</sequence>
<gene>
    <name evidence="2" type="ORF">B0I03_105115</name>
</gene>
<comment type="caution">
    <text evidence="2">The sequence shown here is derived from an EMBL/GenBank/DDBJ whole genome shotgun (WGS) entry which is preliminary data.</text>
</comment>
<organism evidence="2 3">
    <name type="scientific">Flavobacterium aquaticum</name>
    <dbReference type="NCBI Taxonomy" id="1236486"/>
    <lineage>
        <taxon>Bacteria</taxon>
        <taxon>Pseudomonadati</taxon>
        <taxon>Bacteroidota</taxon>
        <taxon>Flavobacteriia</taxon>
        <taxon>Flavobacteriales</taxon>
        <taxon>Flavobacteriaceae</taxon>
        <taxon>Flavobacterium</taxon>
    </lineage>
</organism>